<accession>A0A848LYY6</accession>
<reference evidence="2 3" key="1">
    <citation type="submission" date="2020-04" db="EMBL/GenBank/DDBJ databases">
        <title>Draft genome of Pyxidicoccus fallax type strain.</title>
        <authorList>
            <person name="Whitworth D.E."/>
        </authorList>
    </citation>
    <scope>NUCLEOTIDE SEQUENCE [LARGE SCALE GENOMIC DNA]</scope>
    <source>
        <strain evidence="2 3">DSM 14698</strain>
    </source>
</reference>
<evidence type="ECO:0000313" key="2">
    <source>
        <dbReference type="EMBL" id="NMO23408.1"/>
    </source>
</evidence>
<keyword evidence="1" id="KW-0732">Signal</keyword>
<evidence type="ECO:0000313" key="3">
    <source>
        <dbReference type="Proteomes" id="UP000518300"/>
    </source>
</evidence>
<evidence type="ECO:0008006" key="4">
    <source>
        <dbReference type="Google" id="ProtNLM"/>
    </source>
</evidence>
<gene>
    <name evidence="2" type="ORF">HG543_52415</name>
</gene>
<name>A0A848LYY6_9BACT</name>
<feature type="non-terminal residue" evidence="2">
    <location>
        <position position="49"/>
    </location>
</feature>
<evidence type="ECO:0000256" key="1">
    <source>
        <dbReference type="SAM" id="SignalP"/>
    </source>
</evidence>
<feature type="chain" id="PRO_5032512062" description="Lipoprotein" evidence="1">
    <location>
        <begin position="21"/>
        <end position="49"/>
    </location>
</feature>
<organism evidence="2 3">
    <name type="scientific">Pyxidicoccus fallax</name>
    <dbReference type="NCBI Taxonomy" id="394095"/>
    <lineage>
        <taxon>Bacteria</taxon>
        <taxon>Pseudomonadati</taxon>
        <taxon>Myxococcota</taxon>
        <taxon>Myxococcia</taxon>
        <taxon>Myxococcales</taxon>
        <taxon>Cystobacterineae</taxon>
        <taxon>Myxococcaceae</taxon>
        <taxon>Pyxidicoccus</taxon>
    </lineage>
</organism>
<sequence length="49" mass="4984">MRARALGLLGALLLATSGCARVKLAPGALPAPRVLHQRADAPEPDASLP</sequence>
<protein>
    <recommendedName>
        <fullName evidence="4">Lipoprotein</fullName>
    </recommendedName>
</protein>
<keyword evidence="3" id="KW-1185">Reference proteome</keyword>
<dbReference type="PROSITE" id="PS51257">
    <property type="entry name" value="PROKAR_LIPOPROTEIN"/>
    <property type="match status" value="1"/>
</dbReference>
<comment type="caution">
    <text evidence="2">The sequence shown here is derived from an EMBL/GenBank/DDBJ whole genome shotgun (WGS) entry which is preliminary data.</text>
</comment>
<feature type="signal peptide" evidence="1">
    <location>
        <begin position="1"/>
        <end position="20"/>
    </location>
</feature>
<dbReference type="AlphaFoldDB" id="A0A848LYY6"/>
<dbReference type="EMBL" id="JABBJJ010000606">
    <property type="protein sequence ID" value="NMO23408.1"/>
    <property type="molecule type" value="Genomic_DNA"/>
</dbReference>
<dbReference type="Proteomes" id="UP000518300">
    <property type="component" value="Unassembled WGS sequence"/>
</dbReference>
<proteinExistence type="predicted"/>